<feature type="compositionally biased region" description="Polar residues" evidence="1">
    <location>
        <begin position="156"/>
        <end position="165"/>
    </location>
</feature>
<feature type="region of interest" description="Disordered" evidence="1">
    <location>
        <begin position="88"/>
        <end position="165"/>
    </location>
</feature>
<protein>
    <submittedName>
        <fullName evidence="2">Uncharacterized protein</fullName>
    </submittedName>
</protein>
<evidence type="ECO:0000313" key="2">
    <source>
        <dbReference type="EMBL" id="RKF64520.1"/>
    </source>
</evidence>
<evidence type="ECO:0000313" key="3">
    <source>
        <dbReference type="Proteomes" id="UP000283383"/>
    </source>
</evidence>
<dbReference type="AlphaFoldDB" id="A0A420I4A6"/>
<evidence type="ECO:0000256" key="1">
    <source>
        <dbReference type="SAM" id="MobiDB-lite"/>
    </source>
</evidence>
<reference evidence="2 3" key="1">
    <citation type="journal article" date="2018" name="BMC Genomics">
        <title>Comparative genome analyses reveal sequence features reflecting distinct modes of host-adaptation between dicot and monocot powdery mildew.</title>
        <authorList>
            <person name="Wu Y."/>
            <person name="Ma X."/>
            <person name="Pan Z."/>
            <person name="Kale S.D."/>
            <person name="Song Y."/>
            <person name="King H."/>
            <person name="Zhang Q."/>
            <person name="Presley C."/>
            <person name="Deng X."/>
            <person name="Wei C.I."/>
            <person name="Xiao S."/>
        </authorList>
    </citation>
    <scope>NUCLEOTIDE SEQUENCE [LARGE SCALE GENOMIC DNA]</scope>
    <source>
        <strain evidence="2">UMSG3</strain>
    </source>
</reference>
<comment type="caution">
    <text evidence="2">The sequence shown here is derived from an EMBL/GenBank/DDBJ whole genome shotgun (WGS) entry which is preliminary data.</text>
</comment>
<accession>A0A420I4A6</accession>
<dbReference type="EMBL" id="MCBQ01013191">
    <property type="protein sequence ID" value="RKF64520.1"/>
    <property type="molecule type" value="Genomic_DNA"/>
</dbReference>
<keyword evidence="3" id="KW-1185">Reference proteome</keyword>
<organism evidence="2 3">
    <name type="scientific">Golovinomyces cichoracearum</name>
    <dbReference type="NCBI Taxonomy" id="62708"/>
    <lineage>
        <taxon>Eukaryota</taxon>
        <taxon>Fungi</taxon>
        <taxon>Dikarya</taxon>
        <taxon>Ascomycota</taxon>
        <taxon>Pezizomycotina</taxon>
        <taxon>Leotiomycetes</taxon>
        <taxon>Erysiphales</taxon>
        <taxon>Erysiphaceae</taxon>
        <taxon>Golovinomyces</taxon>
    </lineage>
</organism>
<sequence>MVDSNSSNDKNPVEDPKELQIRLNTFVQESIEKYKYPELRDDDLWEIFQDDFKGWKLDDFKSISSQYITGLRNQLRCRDQIATDKLLFDPRYNPNRENQNLLPPKDSLQSTSDQHEDIDRGYNDQKDMLLKRHESVERKSKDDSNREFSHPRDQYSRQPRSINQH</sequence>
<feature type="compositionally biased region" description="Polar residues" evidence="1">
    <location>
        <begin position="95"/>
        <end position="112"/>
    </location>
</feature>
<gene>
    <name evidence="2" type="ORF">GcM3_131020</name>
</gene>
<proteinExistence type="predicted"/>
<feature type="compositionally biased region" description="Basic and acidic residues" evidence="1">
    <location>
        <begin position="113"/>
        <end position="155"/>
    </location>
</feature>
<name>A0A420I4A6_9PEZI</name>
<dbReference type="Proteomes" id="UP000283383">
    <property type="component" value="Unassembled WGS sequence"/>
</dbReference>
<feature type="non-terminal residue" evidence="2">
    <location>
        <position position="165"/>
    </location>
</feature>